<proteinExistence type="predicted"/>
<accession>H2XPF9</accession>
<dbReference type="GO" id="GO:0046872">
    <property type="term" value="F:metal ion binding"/>
    <property type="evidence" value="ECO:0007669"/>
    <property type="project" value="UniProtKB-KW"/>
</dbReference>
<keyword evidence="2 5" id="KW-0547">Nucleotide-binding</keyword>
<evidence type="ECO:0000256" key="6">
    <source>
        <dbReference type="PIRSR" id="PIRSR601019-2"/>
    </source>
</evidence>
<dbReference type="PANTHER" id="PTHR10218:SF302">
    <property type="entry name" value="GUANINE NUCLEOTIDE-BINDING PROTEIN ALPHA-5 SUBUNIT"/>
    <property type="match status" value="1"/>
</dbReference>
<dbReference type="GO" id="GO:0031683">
    <property type="term" value="F:G-protein beta/gamma-subunit complex binding"/>
    <property type="evidence" value="ECO:0007669"/>
    <property type="project" value="InterPro"/>
</dbReference>
<evidence type="ECO:0008006" key="9">
    <source>
        <dbReference type="Google" id="ProtNLM"/>
    </source>
</evidence>
<reference evidence="7" key="4">
    <citation type="submission" date="2025-09" db="UniProtKB">
        <authorList>
            <consortium name="Ensembl"/>
        </authorList>
    </citation>
    <scope>IDENTIFICATION</scope>
</reference>
<dbReference type="PROSITE" id="PS51882">
    <property type="entry name" value="G_ALPHA"/>
    <property type="match status" value="1"/>
</dbReference>
<keyword evidence="1 6" id="KW-0479">Metal-binding</keyword>
<dbReference type="OMA" id="RCCISEE"/>
<evidence type="ECO:0000256" key="2">
    <source>
        <dbReference type="ARBA" id="ARBA00022741"/>
    </source>
</evidence>
<name>H2XPF9_CIOIN</name>
<dbReference type="STRING" id="7719.ENSCINP00000031542"/>
<keyword evidence="4" id="KW-0807">Transducer</keyword>
<feature type="binding site" evidence="6">
    <location>
        <position position="50"/>
    </location>
    <ligand>
        <name>Mg(2+)</name>
        <dbReference type="ChEBI" id="CHEBI:18420"/>
    </ligand>
</feature>
<evidence type="ECO:0000256" key="1">
    <source>
        <dbReference type="ARBA" id="ARBA00022723"/>
    </source>
</evidence>
<evidence type="ECO:0000313" key="8">
    <source>
        <dbReference type="Proteomes" id="UP000008144"/>
    </source>
</evidence>
<protein>
    <recommendedName>
        <fullName evidence="9">G-protein alpha subunit</fullName>
    </recommendedName>
</protein>
<keyword evidence="8" id="KW-1185">Reference proteome</keyword>
<dbReference type="InterPro" id="IPR027417">
    <property type="entry name" value="P-loop_NTPase"/>
</dbReference>
<dbReference type="PANTHER" id="PTHR10218">
    <property type="entry name" value="GTP-BINDING PROTEIN ALPHA SUBUNIT"/>
    <property type="match status" value="1"/>
</dbReference>
<dbReference type="AlphaFoldDB" id="H2XPF9"/>
<feature type="binding site" evidence="5">
    <location>
        <begin position="46"/>
        <end position="51"/>
    </location>
    <ligand>
        <name>GTP</name>
        <dbReference type="ChEBI" id="CHEBI:37565"/>
    </ligand>
</feature>
<dbReference type="FunFam" id="3.40.50.300:FF:000692">
    <property type="entry name" value="Guanine nucleotide-binding protein subunit alpha"/>
    <property type="match status" value="1"/>
</dbReference>
<dbReference type="SUPFAM" id="SSF47895">
    <property type="entry name" value="Transducin (alpha subunit), insertion domain"/>
    <property type="match status" value="1"/>
</dbReference>
<dbReference type="GO" id="GO:0003924">
    <property type="term" value="F:GTPase activity"/>
    <property type="evidence" value="ECO:0007669"/>
    <property type="project" value="InterPro"/>
</dbReference>
<dbReference type="InterPro" id="IPR011025">
    <property type="entry name" value="GproteinA_insert"/>
</dbReference>
<dbReference type="GO" id="GO:0007186">
    <property type="term" value="P:G protein-coupled receptor signaling pathway"/>
    <property type="evidence" value="ECO:0007669"/>
    <property type="project" value="InterPro"/>
</dbReference>
<dbReference type="GeneTree" id="ENSGT00940000165593"/>
<reference evidence="7" key="2">
    <citation type="journal article" date="2008" name="Genome Biol.">
        <title>Improved genome assembly and evidence-based global gene model set for the chordate Ciona intestinalis: new insight into intron and operon populations.</title>
        <authorList>
            <person name="Satou Y."/>
            <person name="Mineta K."/>
            <person name="Ogasawara M."/>
            <person name="Sasakura Y."/>
            <person name="Shoguchi E."/>
            <person name="Ueno K."/>
            <person name="Yamada L."/>
            <person name="Matsumoto J."/>
            <person name="Wasserscheid J."/>
            <person name="Dewar K."/>
            <person name="Wiley G.B."/>
            <person name="Macmil S.L."/>
            <person name="Roe B.A."/>
            <person name="Zeller R.W."/>
            <person name="Hastings K.E."/>
            <person name="Lemaire P."/>
            <person name="Lindquist E."/>
            <person name="Endo T."/>
            <person name="Hotta K."/>
            <person name="Inaba K."/>
        </authorList>
    </citation>
    <scope>NUCLEOTIDE SEQUENCE [LARGE SCALE GENOMIC DNA]</scope>
    <source>
        <strain evidence="7">wild type</strain>
    </source>
</reference>
<reference evidence="7" key="3">
    <citation type="submission" date="2025-08" db="UniProtKB">
        <authorList>
            <consortium name="Ensembl"/>
        </authorList>
    </citation>
    <scope>IDENTIFICATION</scope>
</reference>
<reference evidence="8" key="1">
    <citation type="journal article" date="2002" name="Science">
        <title>The draft genome of Ciona intestinalis: insights into chordate and vertebrate origins.</title>
        <authorList>
            <person name="Dehal P."/>
            <person name="Satou Y."/>
            <person name="Campbell R.K."/>
            <person name="Chapman J."/>
            <person name="Degnan B."/>
            <person name="De Tomaso A."/>
            <person name="Davidson B."/>
            <person name="Di Gregorio A."/>
            <person name="Gelpke M."/>
            <person name="Goodstein D.M."/>
            <person name="Harafuji N."/>
            <person name="Hastings K.E."/>
            <person name="Ho I."/>
            <person name="Hotta K."/>
            <person name="Huang W."/>
            <person name="Kawashima T."/>
            <person name="Lemaire P."/>
            <person name="Martinez D."/>
            <person name="Meinertzhagen I.A."/>
            <person name="Necula S."/>
            <person name="Nonaka M."/>
            <person name="Putnam N."/>
            <person name="Rash S."/>
            <person name="Saiga H."/>
            <person name="Satake M."/>
            <person name="Terry A."/>
            <person name="Yamada L."/>
            <person name="Wang H.G."/>
            <person name="Awazu S."/>
            <person name="Azumi K."/>
            <person name="Boore J."/>
            <person name="Branno M."/>
            <person name="Chin-Bow S."/>
            <person name="DeSantis R."/>
            <person name="Doyle S."/>
            <person name="Francino P."/>
            <person name="Keys D.N."/>
            <person name="Haga S."/>
            <person name="Hayashi H."/>
            <person name="Hino K."/>
            <person name="Imai K.S."/>
            <person name="Inaba K."/>
            <person name="Kano S."/>
            <person name="Kobayashi K."/>
            <person name="Kobayashi M."/>
            <person name="Lee B.I."/>
            <person name="Makabe K.W."/>
            <person name="Manohar C."/>
            <person name="Matassi G."/>
            <person name="Medina M."/>
            <person name="Mochizuki Y."/>
            <person name="Mount S."/>
            <person name="Morishita T."/>
            <person name="Miura S."/>
            <person name="Nakayama A."/>
            <person name="Nishizaka S."/>
            <person name="Nomoto H."/>
            <person name="Ohta F."/>
            <person name="Oishi K."/>
            <person name="Rigoutsos I."/>
            <person name="Sano M."/>
            <person name="Sasaki A."/>
            <person name="Sasakura Y."/>
            <person name="Shoguchi E."/>
            <person name="Shin-i T."/>
            <person name="Spagnuolo A."/>
            <person name="Stainier D."/>
            <person name="Suzuki M.M."/>
            <person name="Tassy O."/>
            <person name="Takatori N."/>
            <person name="Tokuoka M."/>
            <person name="Yagi K."/>
            <person name="Yoshizaki F."/>
            <person name="Wada S."/>
            <person name="Zhang C."/>
            <person name="Hyatt P.D."/>
            <person name="Larimer F."/>
            <person name="Detter C."/>
            <person name="Doggett N."/>
            <person name="Glavina T."/>
            <person name="Hawkins T."/>
            <person name="Richardson P."/>
            <person name="Lucas S."/>
            <person name="Kohara Y."/>
            <person name="Levine M."/>
            <person name="Satoh N."/>
            <person name="Rokhsar D.S."/>
        </authorList>
    </citation>
    <scope>NUCLEOTIDE SEQUENCE [LARGE SCALE GENOMIC DNA]</scope>
</reference>
<evidence type="ECO:0000256" key="4">
    <source>
        <dbReference type="ARBA" id="ARBA00023224"/>
    </source>
</evidence>
<dbReference type="Gene3D" id="3.40.50.300">
    <property type="entry name" value="P-loop containing nucleotide triphosphate hydrolases"/>
    <property type="match status" value="1"/>
</dbReference>
<dbReference type="Ensembl" id="ENSCINT00000036651.1">
    <property type="protein sequence ID" value="ENSCINP00000031542.1"/>
    <property type="gene ID" value="ENSCING00000024338.1"/>
</dbReference>
<organism evidence="7 8">
    <name type="scientific">Ciona intestinalis</name>
    <name type="common">Transparent sea squirt</name>
    <name type="synonym">Ascidia intestinalis</name>
    <dbReference type="NCBI Taxonomy" id="7719"/>
    <lineage>
        <taxon>Eukaryota</taxon>
        <taxon>Metazoa</taxon>
        <taxon>Chordata</taxon>
        <taxon>Tunicata</taxon>
        <taxon>Ascidiacea</taxon>
        <taxon>Phlebobranchia</taxon>
        <taxon>Cionidae</taxon>
        <taxon>Ciona</taxon>
    </lineage>
</organism>
<dbReference type="Pfam" id="PF00503">
    <property type="entry name" value="G-alpha"/>
    <property type="match status" value="1"/>
</dbReference>
<dbReference type="InParanoid" id="H2XPF9"/>
<sequence length="119" mass="13137">MLKMGCGLSKDNAEAGKISRDIDRQIKTETKAFQEQIKLLLLGAGESGKSTIVKQMVIIHKNGFSEEEVYKFRPIVFGNVLQCMLSMVVAMNKLGIQYEDKERENDAGKLLAAAAANTE</sequence>
<dbReference type="HOGENOM" id="CLU_014184_6_1_1"/>
<dbReference type="SUPFAM" id="SSF52540">
    <property type="entry name" value="P-loop containing nucleoside triphosphate hydrolases"/>
    <property type="match status" value="1"/>
</dbReference>
<keyword evidence="6" id="KW-0460">Magnesium</keyword>
<dbReference type="GO" id="GO:0005525">
    <property type="term" value="F:GTP binding"/>
    <property type="evidence" value="ECO:0007669"/>
    <property type="project" value="UniProtKB-KW"/>
</dbReference>
<dbReference type="Proteomes" id="UP000008144">
    <property type="component" value="Chromosome 9"/>
</dbReference>
<evidence type="ECO:0000256" key="5">
    <source>
        <dbReference type="PIRSR" id="PIRSR601019-1"/>
    </source>
</evidence>
<dbReference type="InterPro" id="IPR001019">
    <property type="entry name" value="Gprotein_alpha_su"/>
</dbReference>
<dbReference type="EMBL" id="EAAA01002897">
    <property type="status" value="NOT_ANNOTATED_CDS"/>
    <property type="molecule type" value="Genomic_DNA"/>
</dbReference>
<evidence type="ECO:0000313" key="7">
    <source>
        <dbReference type="Ensembl" id="ENSCINP00000031542.1"/>
    </source>
</evidence>
<evidence type="ECO:0000256" key="3">
    <source>
        <dbReference type="ARBA" id="ARBA00023134"/>
    </source>
</evidence>
<keyword evidence="3 5" id="KW-0342">GTP-binding</keyword>